<evidence type="ECO:0000256" key="1">
    <source>
        <dbReference type="ARBA" id="ARBA00009184"/>
    </source>
</evidence>
<accession>A0A7W4YA89</accession>
<proteinExistence type="inferred from homology"/>
<dbReference type="InterPro" id="IPR036412">
    <property type="entry name" value="HAD-like_sf"/>
</dbReference>
<evidence type="ECO:0000313" key="8">
    <source>
        <dbReference type="Proteomes" id="UP000518206"/>
    </source>
</evidence>
<dbReference type="NCBIfam" id="TIGR01490">
    <property type="entry name" value="HAD-SF-IB-hyp1"/>
    <property type="match status" value="1"/>
</dbReference>
<evidence type="ECO:0000256" key="2">
    <source>
        <dbReference type="ARBA" id="ARBA00022723"/>
    </source>
</evidence>
<dbReference type="PANTHER" id="PTHR43344">
    <property type="entry name" value="PHOSPHOSERINE PHOSPHATASE"/>
    <property type="match status" value="1"/>
</dbReference>
<dbReference type="SUPFAM" id="SSF56784">
    <property type="entry name" value="HAD-like"/>
    <property type="match status" value="1"/>
</dbReference>
<comment type="similarity">
    <text evidence="1">Belongs to the HAD-like hydrolase superfamily. SerB family.</text>
</comment>
<dbReference type="FunFam" id="3.40.50.1000:FF:000025">
    <property type="entry name" value="HAD hydrolase, family IB"/>
    <property type="match status" value="1"/>
</dbReference>
<feature type="transmembrane region" description="Helical" evidence="6">
    <location>
        <begin position="281"/>
        <end position="301"/>
    </location>
</feature>
<comment type="caution">
    <text evidence="7">The sequence shown here is derived from an EMBL/GenBank/DDBJ whole genome shotgun (WGS) entry which is preliminary data.</text>
</comment>
<evidence type="ECO:0000256" key="6">
    <source>
        <dbReference type="SAM" id="Phobius"/>
    </source>
</evidence>
<dbReference type="AlphaFoldDB" id="A0A7W4YA89"/>
<dbReference type="Gene3D" id="3.40.50.1000">
    <property type="entry name" value="HAD superfamily/HAD-like"/>
    <property type="match status" value="1"/>
</dbReference>
<dbReference type="EMBL" id="JACHVX010000002">
    <property type="protein sequence ID" value="MBB2922373.1"/>
    <property type="molecule type" value="Genomic_DNA"/>
</dbReference>
<reference evidence="7 8" key="2">
    <citation type="submission" date="2020-08" db="EMBL/GenBank/DDBJ databases">
        <authorList>
            <person name="Partida-Martinez L."/>
            <person name="Huntemann M."/>
            <person name="Clum A."/>
            <person name="Wang J."/>
            <person name="Palaniappan K."/>
            <person name="Ritter S."/>
            <person name="Chen I.-M."/>
            <person name="Stamatis D."/>
            <person name="Reddy T."/>
            <person name="O'Malley R."/>
            <person name="Daum C."/>
            <person name="Shapiro N."/>
            <person name="Ivanova N."/>
            <person name="Kyrpides N."/>
            <person name="Woyke T."/>
        </authorList>
    </citation>
    <scope>NUCLEOTIDE SEQUENCE [LARGE SCALE GENOMIC DNA]</scope>
    <source>
        <strain evidence="7 8">RAS26</strain>
    </source>
</reference>
<name>A0A7W4YA89_9CELL</name>
<keyword evidence="6" id="KW-0472">Membrane</keyword>
<dbReference type="InterPro" id="IPR050582">
    <property type="entry name" value="HAD-like_SerB"/>
</dbReference>
<keyword evidence="2" id="KW-0479">Metal-binding</keyword>
<reference evidence="7 8" key="1">
    <citation type="submission" date="2020-08" db="EMBL/GenBank/DDBJ databases">
        <title>The Agave Microbiome: Exploring the role of microbial communities in plant adaptations to desert environments.</title>
        <authorList>
            <person name="Partida-Martinez L.P."/>
        </authorList>
    </citation>
    <scope>NUCLEOTIDE SEQUENCE [LARGE SCALE GENOMIC DNA]</scope>
    <source>
        <strain evidence="7 8">RAS26</strain>
    </source>
</reference>
<evidence type="ECO:0000256" key="5">
    <source>
        <dbReference type="SAM" id="MobiDB-lite"/>
    </source>
</evidence>
<evidence type="ECO:0000313" key="7">
    <source>
        <dbReference type="EMBL" id="MBB2922373.1"/>
    </source>
</evidence>
<keyword evidence="6" id="KW-1133">Transmembrane helix</keyword>
<sequence>MDENGSDDAVPAGSGTAGDDARDTTPATPPPAQAPAHRPVSSHPVPRPGAAAFFDLDKTIIATSSATAFSRPFLAGGLLTRRAVVRTAIAQFLYLVGGADAAQTERLRANLAQTVTGWDVAQVSSIVEDTLHESIDAAVYAEAVALIEEHHAAGRDVVVVSASGGEVVRPIAAVLGADHVIATRMSVVDGRYTGAIDFYAYGENKALAITELAAERGYDLAASYAYSDSITDAPMLEVVGHGFAVNPDRALRRLAAESGWGVLTFSRPVALRALMTPPRTVVAGLAAAAAVAVGVLVWHLVRRARRGS</sequence>
<dbReference type="Gene3D" id="1.20.1440.100">
    <property type="entry name" value="SG protein - dephosphorylation function"/>
    <property type="match status" value="1"/>
</dbReference>
<feature type="region of interest" description="Disordered" evidence="5">
    <location>
        <begin position="1"/>
        <end position="46"/>
    </location>
</feature>
<dbReference type="GO" id="GO:0046872">
    <property type="term" value="F:metal ion binding"/>
    <property type="evidence" value="ECO:0007669"/>
    <property type="project" value="UniProtKB-KW"/>
</dbReference>
<dbReference type="NCBIfam" id="TIGR01488">
    <property type="entry name" value="HAD-SF-IB"/>
    <property type="match status" value="1"/>
</dbReference>
<dbReference type="RefSeq" id="WP_183295333.1">
    <property type="nucleotide sequence ID" value="NZ_JACHVX010000002.1"/>
</dbReference>
<keyword evidence="6" id="KW-0812">Transmembrane</keyword>
<dbReference type="InterPro" id="IPR006385">
    <property type="entry name" value="HAD_hydro_SerB1"/>
</dbReference>
<evidence type="ECO:0000256" key="3">
    <source>
        <dbReference type="ARBA" id="ARBA00022801"/>
    </source>
</evidence>
<dbReference type="InterPro" id="IPR023214">
    <property type="entry name" value="HAD_sf"/>
</dbReference>
<dbReference type="Proteomes" id="UP000518206">
    <property type="component" value="Unassembled WGS sequence"/>
</dbReference>
<protein>
    <submittedName>
        <fullName evidence="7">HAD superfamily hydrolase (TIGR01490 family)</fullName>
    </submittedName>
</protein>
<organism evidence="7 8">
    <name type="scientific">Cellulomonas cellasea</name>
    <dbReference type="NCBI Taxonomy" id="43670"/>
    <lineage>
        <taxon>Bacteria</taxon>
        <taxon>Bacillati</taxon>
        <taxon>Actinomycetota</taxon>
        <taxon>Actinomycetes</taxon>
        <taxon>Micrococcales</taxon>
        <taxon>Cellulomonadaceae</taxon>
        <taxon>Cellulomonas</taxon>
    </lineage>
</organism>
<dbReference type="CDD" id="cd02612">
    <property type="entry name" value="HAD_PGPPase"/>
    <property type="match status" value="1"/>
</dbReference>
<keyword evidence="3 7" id="KW-0378">Hydrolase</keyword>
<gene>
    <name evidence="7" type="ORF">FHR80_001285</name>
</gene>
<keyword evidence="4" id="KW-0460">Magnesium</keyword>
<dbReference type="GO" id="GO:0016787">
    <property type="term" value="F:hydrolase activity"/>
    <property type="evidence" value="ECO:0007669"/>
    <property type="project" value="UniProtKB-KW"/>
</dbReference>
<dbReference type="Pfam" id="PF12710">
    <property type="entry name" value="HAD"/>
    <property type="match status" value="1"/>
</dbReference>
<dbReference type="PANTHER" id="PTHR43344:SF13">
    <property type="entry name" value="PHOSPHATASE RV3661-RELATED"/>
    <property type="match status" value="1"/>
</dbReference>
<evidence type="ECO:0000256" key="4">
    <source>
        <dbReference type="ARBA" id="ARBA00022842"/>
    </source>
</evidence>